<gene>
    <name evidence="1" type="ORF">CTM88_20545</name>
</gene>
<dbReference type="EMBL" id="PYMK01000042">
    <property type="protein sequence ID" value="PSU21963.1"/>
    <property type="molecule type" value="Genomic_DNA"/>
</dbReference>
<accession>A0A2T3IEE9</accession>
<protein>
    <submittedName>
        <fullName evidence="1">Uncharacterized protein</fullName>
    </submittedName>
</protein>
<dbReference type="Proteomes" id="UP000240254">
    <property type="component" value="Unassembled WGS sequence"/>
</dbReference>
<dbReference type="AlphaFoldDB" id="A0A2T3IEE9"/>
<name>A0A2T3IEE9_9GAMM</name>
<evidence type="ECO:0000313" key="1">
    <source>
        <dbReference type="EMBL" id="PSU21963.1"/>
    </source>
</evidence>
<comment type="caution">
    <text evidence="1">The sequence shown here is derived from an EMBL/GenBank/DDBJ whole genome shotgun (WGS) entry which is preliminary data.</text>
</comment>
<feature type="non-terminal residue" evidence="1">
    <location>
        <position position="108"/>
    </location>
</feature>
<evidence type="ECO:0000313" key="2">
    <source>
        <dbReference type="Proteomes" id="UP000240254"/>
    </source>
</evidence>
<proteinExistence type="predicted"/>
<reference evidence="1 2" key="1">
    <citation type="submission" date="2018-03" db="EMBL/GenBank/DDBJ databases">
        <title>Whole genome sequencing of Histamine producing bacteria.</title>
        <authorList>
            <person name="Butler K."/>
        </authorList>
    </citation>
    <scope>NUCLEOTIDE SEQUENCE [LARGE SCALE GENOMIC DNA]</scope>
    <source>
        <strain evidence="1 2">BS2</strain>
    </source>
</reference>
<sequence>MKTHDLARQSLNKLFARNSLMLSHLSTLNATNLIVAEILLSKKTVSNLNYNVGADFEFCRCDAVIGTLKRRYSLPIRKEMIETTTSDGKVVKRARYYINGNDLKRLHT</sequence>
<organism evidence="1 2">
    <name type="scientific">Photobacterium aquimaris</name>
    <dbReference type="NCBI Taxonomy" id="512643"/>
    <lineage>
        <taxon>Bacteria</taxon>
        <taxon>Pseudomonadati</taxon>
        <taxon>Pseudomonadota</taxon>
        <taxon>Gammaproteobacteria</taxon>
        <taxon>Vibrionales</taxon>
        <taxon>Vibrionaceae</taxon>
        <taxon>Photobacterium</taxon>
    </lineage>
</organism>
<dbReference type="RefSeq" id="WP_219909185.1">
    <property type="nucleotide sequence ID" value="NZ_PYMK01000042.1"/>
</dbReference>